<dbReference type="Gene3D" id="3.40.50.720">
    <property type="entry name" value="NAD(P)-binding Rossmann-like Domain"/>
    <property type="match status" value="1"/>
</dbReference>
<dbReference type="RefSeq" id="WP_264847348.1">
    <property type="nucleotide sequence ID" value="NZ_BPMA01000052.1"/>
</dbReference>
<reference evidence="3 6" key="1">
    <citation type="submission" date="2021-11" db="EMBL/GenBank/DDBJ databases">
        <title>Draft genome sequence of Capnocytophaga sp. strain KC07075 isolated from cat oral cavity.</title>
        <authorList>
            <person name="Suzuki M."/>
            <person name="Imaoka K."/>
            <person name="Kimura M."/>
            <person name="Morikawa S."/>
            <person name="Maeda K."/>
        </authorList>
    </citation>
    <scope>NUCLEOTIDE SEQUENCE</scope>
    <source>
        <strain evidence="3">KC07075</strain>
        <strain evidence="4 6">KC07079</strain>
    </source>
</reference>
<evidence type="ECO:0000256" key="1">
    <source>
        <dbReference type="SAM" id="Phobius"/>
    </source>
</evidence>
<dbReference type="PANTHER" id="PTHR43267">
    <property type="entry name" value="TRNA THREONYLCARBAMOYLADENOSINE DEHYDRATASE"/>
    <property type="match status" value="1"/>
</dbReference>
<dbReference type="SUPFAM" id="SSF69572">
    <property type="entry name" value="Activating enzymes of the ubiquitin-like proteins"/>
    <property type="match status" value="1"/>
</dbReference>
<evidence type="ECO:0000313" key="5">
    <source>
        <dbReference type="Proteomes" id="UP001207736"/>
    </source>
</evidence>
<dbReference type="EMBL" id="BQKA01000007">
    <property type="protein sequence ID" value="GJM49470.1"/>
    <property type="molecule type" value="Genomic_DNA"/>
</dbReference>
<dbReference type="InterPro" id="IPR000594">
    <property type="entry name" value="ThiF_NAD_FAD-bd"/>
</dbReference>
<accession>A0AAV5AT86</accession>
<organism evidence="3 5">
    <name type="scientific">Capnocytophaga catalasegens</name>
    <dbReference type="NCBI Taxonomy" id="1004260"/>
    <lineage>
        <taxon>Bacteria</taxon>
        <taxon>Pseudomonadati</taxon>
        <taxon>Bacteroidota</taxon>
        <taxon>Flavobacteriia</taxon>
        <taxon>Flavobacteriales</taxon>
        <taxon>Flavobacteriaceae</taxon>
        <taxon>Capnocytophaga</taxon>
    </lineage>
</organism>
<keyword evidence="1" id="KW-0472">Membrane</keyword>
<dbReference type="GO" id="GO:0061503">
    <property type="term" value="F:tRNA threonylcarbamoyladenosine dehydratase"/>
    <property type="evidence" value="ECO:0007669"/>
    <property type="project" value="TreeGrafter"/>
</dbReference>
<evidence type="ECO:0000313" key="6">
    <source>
        <dbReference type="Proteomes" id="UP001208692"/>
    </source>
</evidence>
<keyword evidence="1" id="KW-0812">Transmembrane</keyword>
<dbReference type="Pfam" id="PF00899">
    <property type="entry name" value="ThiF"/>
    <property type="match status" value="1"/>
</dbReference>
<dbReference type="EMBL" id="BQKB01000043">
    <property type="protein sequence ID" value="GJM53624.1"/>
    <property type="molecule type" value="Genomic_DNA"/>
</dbReference>
<evidence type="ECO:0000313" key="3">
    <source>
        <dbReference type="EMBL" id="GJM49470.1"/>
    </source>
</evidence>
<protein>
    <submittedName>
        <fullName evidence="3">tRNA threonylcarbamoyladenosine dehydratase</fullName>
    </submittedName>
</protein>
<gene>
    <name evidence="3" type="ORF">RCZ15_04450</name>
    <name evidence="4" type="ORF">RCZ16_19400</name>
</gene>
<dbReference type="GO" id="GO:0061504">
    <property type="term" value="P:cyclic threonylcarbamoyladenosine biosynthetic process"/>
    <property type="evidence" value="ECO:0007669"/>
    <property type="project" value="TreeGrafter"/>
</dbReference>
<dbReference type="Proteomes" id="UP001207736">
    <property type="component" value="Unassembled WGS sequence"/>
</dbReference>
<proteinExistence type="predicted"/>
<dbReference type="InterPro" id="IPR045886">
    <property type="entry name" value="ThiF/MoeB/HesA"/>
</dbReference>
<dbReference type="GO" id="GO:0008641">
    <property type="term" value="F:ubiquitin-like modifier activating enzyme activity"/>
    <property type="evidence" value="ECO:0007669"/>
    <property type="project" value="InterPro"/>
</dbReference>
<dbReference type="AlphaFoldDB" id="A0AAV5AT86"/>
<dbReference type="Proteomes" id="UP001208692">
    <property type="component" value="Unassembled WGS sequence"/>
</dbReference>
<feature type="domain" description="THIF-type NAD/FAD binding fold" evidence="2">
    <location>
        <begin position="12"/>
        <end position="241"/>
    </location>
</feature>
<name>A0AAV5AT86_9FLAO</name>
<evidence type="ECO:0000313" key="4">
    <source>
        <dbReference type="EMBL" id="GJM53624.1"/>
    </source>
</evidence>
<keyword evidence="6" id="KW-1185">Reference proteome</keyword>
<feature type="transmembrane region" description="Helical" evidence="1">
    <location>
        <begin position="217"/>
        <end position="237"/>
    </location>
</feature>
<dbReference type="CDD" id="cd00755">
    <property type="entry name" value="YgdL_like"/>
    <property type="match status" value="1"/>
</dbReference>
<keyword evidence="1" id="KW-1133">Transmembrane helix</keyword>
<dbReference type="InterPro" id="IPR035985">
    <property type="entry name" value="Ubiquitin-activating_enz"/>
</dbReference>
<dbReference type="PANTHER" id="PTHR43267:SF1">
    <property type="entry name" value="TRNA THREONYLCARBAMOYLADENOSINE DEHYDRATASE"/>
    <property type="match status" value="1"/>
</dbReference>
<evidence type="ECO:0000259" key="2">
    <source>
        <dbReference type="Pfam" id="PF00899"/>
    </source>
</evidence>
<sequence>MNSNWLERTELLVKKEGIHKLQNANILVVGLGGVGAFACEFLARAGVGQLTIVDGDSVDLTNKNRQLVALDSTIGKSKAEIMAQRIREINPTCKLRVITQFLEPEHAYELISNEFDYVADCIDSISPKLNLIKACRDKKVKLISSMGAGGVLDPSLVKVGNIDKTRDCPLARHIRKRMKQENICFKFKAVFSLELPLKDTMQQTDGTNYKRSYYGTISYMPAVFGIHMAATIVNYLLKKEEK</sequence>
<comment type="caution">
    <text evidence="3">The sequence shown here is derived from an EMBL/GenBank/DDBJ whole genome shotgun (WGS) entry which is preliminary data.</text>
</comment>